<evidence type="ECO:0000313" key="2">
    <source>
        <dbReference type="Proteomes" id="UP000694892"/>
    </source>
</evidence>
<dbReference type="Proteomes" id="UP000694892">
    <property type="component" value="Chromosome 5S"/>
</dbReference>
<name>A0A974HH40_XENLA</name>
<dbReference type="EMBL" id="CM004475">
    <property type="protein sequence ID" value="OCT77628.1"/>
    <property type="molecule type" value="Genomic_DNA"/>
</dbReference>
<organism evidence="1 2">
    <name type="scientific">Xenopus laevis</name>
    <name type="common">African clawed frog</name>
    <dbReference type="NCBI Taxonomy" id="8355"/>
    <lineage>
        <taxon>Eukaryota</taxon>
        <taxon>Metazoa</taxon>
        <taxon>Chordata</taxon>
        <taxon>Craniata</taxon>
        <taxon>Vertebrata</taxon>
        <taxon>Euteleostomi</taxon>
        <taxon>Amphibia</taxon>
        <taxon>Batrachia</taxon>
        <taxon>Anura</taxon>
        <taxon>Pipoidea</taxon>
        <taxon>Pipidae</taxon>
        <taxon>Xenopodinae</taxon>
        <taxon>Xenopus</taxon>
        <taxon>Xenopus</taxon>
    </lineage>
</organism>
<sequence length="100" mass="11464">MNPPCSRPVFIYRTAPGRFAVKIAAPRGPSVKHVPPHSQGCFPRSTSQEHVRLQQKQNLWPLFIKSGGKAFWPDAILKKRLSVFAYEWRMRILHELLGSL</sequence>
<proteinExistence type="predicted"/>
<reference evidence="2" key="1">
    <citation type="journal article" date="2016" name="Nature">
        <title>Genome evolution in the allotetraploid frog Xenopus laevis.</title>
        <authorList>
            <person name="Session A.M."/>
            <person name="Uno Y."/>
            <person name="Kwon T."/>
            <person name="Chapman J.A."/>
            <person name="Toyoda A."/>
            <person name="Takahashi S."/>
            <person name="Fukui A."/>
            <person name="Hikosaka A."/>
            <person name="Suzuki A."/>
            <person name="Kondo M."/>
            <person name="van Heeringen S.J."/>
            <person name="Quigley I."/>
            <person name="Heinz S."/>
            <person name="Ogino H."/>
            <person name="Ochi H."/>
            <person name="Hellsten U."/>
            <person name="Lyons J.B."/>
            <person name="Simakov O."/>
            <person name="Putnam N."/>
            <person name="Stites J."/>
            <person name="Kuroki Y."/>
            <person name="Tanaka T."/>
            <person name="Michiue T."/>
            <person name="Watanabe M."/>
            <person name="Bogdanovic O."/>
            <person name="Lister R."/>
            <person name="Georgiou G."/>
            <person name="Paranjpe S.S."/>
            <person name="van Kruijsbergen I."/>
            <person name="Shu S."/>
            <person name="Carlson J."/>
            <person name="Kinoshita T."/>
            <person name="Ohta Y."/>
            <person name="Mawaribuchi S."/>
            <person name="Jenkins J."/>
            <person name="Grimwood J."/>
            <person name="Schmutz J."/>
            <person name="Mitros T."/>
            <person name="Mozaffari S.V."/>
            <person name="Suzuki Y."/>
            <person name="Haramoto Y."/>
            <person name="Yamamoto T.S."/>
            <person name="Takagi C."/>
            <person name="Heald R."/>
            <person name="Miller K."/>
            <person name="Haudenschild C."/>
            <person name="Kitzman J."/>
            <person name="Nakayama T."/>
            <person name="Izutsu Y."/>
            <person name="Robert J."/>
            <person name="Fortriede J."/>
            <person name="Burns K."/>
            <person name="Lotay V."/>
            <person name="Karimi K."/>
            <person name="Yasuoka Y."/>
            <person name="Dichmann D.S."/>
            <person name="Flajnik M.F."/>
            <person name="Houston D.W."/>
            <person name="Shendure J."/>
            <person name="DuPasquier L."/>
            <person name="Vize P.D."/>
            <person name="Zorn A.M."/>
            <person name="Ito M."/>
            <person name="Marcotte E.M."/>
            <person name="Wallingford J.B."/>
            <person name="Ito Y."/>
            <person name="Asashima M."/>
            <person name="Ueno N."/>
            <person name="Matsuda Y."/>
            <person name="Veenstra G.J."/>
            <person name="Fujiyama A."/>
            <person name="Harland R.M."/>
            <person name="Taira M."/>
            <person name="Rokhsar D.S."/>
        </authorList>
    </citation>
    <scope>NUCLEOTIDE SEQUENCE [LARGE SCALE GENOMIC DNA]</scope>
    <source>
        <strain evidence="2">J</strain>
    </source>
</reference>
<dbReference type="AlphaFoldDB" id="A0A974HH40"/>
<accession>A0A974HH40</accession>
<protein>
    <submittedName>
        <fullName evidence="1">Uncharacterized protein</fullName>
    </submittedName>
</protein>
<evidence type="ECO:0000313" key="1">
    <source>
        <dbReference type="EMBL" id="OCT77628.1"/>
    </source>
</evidence>
<gene>
    <name evidence="1" type="ORF">XELAEV_18028721mg</name>
</gene>